<dbReference type="EMBL" id="JABFDY010000006">
    <property type="protein sequence ID" value="KAF7706010.1"/>
    <property type="molecule type" value="Genomic_DNA"/>
</dbReference>
<accession>A0A8T0BKW3</accession>
<dbReference type="PANTHER" id="PTHR46902:SF1">
    <property type="entry name" value="DOMON DOMAIN-CONTAINING PROTEIN FRRS1L"/>
    <property type="match status" value="1"/>
</dbReference>
<keyword evidence="2" id="KW-1185">Reference proteome</keyword>
<name>A0A8T0BKW3_SILME</name>
<evidence type="ECO:0000313" key="2">
    <source>
        <dbReference type="Proteomes" id="UP000606274"/>
    </source>
</evidence>
<evidence type="ECO:0000313" key="1">
    <source>
        <dbReference type="EMBL" id="KAF7706010.1"/>
    </source>
</evidence>
<protein>
    <submittedName>
        <fullName evidence="1">Uncharacterized protein</fullName>
    </submittedName>
</protein>
<dbReference type="AlphaFoldDB" id="A0A8T0BKW3"/>
<proteinExistence type="predicted"/>
<dbReference type="PANTHER" id="PTHR46902">
    <property type="entry name" value="DOMON DOMAIN-CONTAINING PROTEIN FRRS1L"/>
    <property type="match status" value="1"/>
</dbReference>
<reference evidence="1" key="1">
    <citation type="submission" date="2020-08" db="EMBL/GenBank/DDBJ databases">
        <title>Chromosome-level assembly of Southern catfish (Silurus meridionalis) provides insights into visual adaptation to the nocturnal and benthic lifestyles.</title>
        <authorList>
            <person name="Zhang Y."/>
            <person name="Wang D."/>
            <person name="Peng Z."/>
        </authorList>
    </citation>
    <scope>NUCLEOTIDE SEQUENCE</scope>
    <source>
        <strain evidence="1">SWU-2019-XX</strain>
        <tissue evidence="1">Muscle</tissue>
    </source>
</reference>
<sequence>MRESFRAKHLTHSHHSNLSIFSFHSVFLEDMEARLVVAVVVLLCTFGGFTEAQTQISSQISTNITRTGCGTTKLCMSSVNGCDPSGNSSCFFSSTQLNNTILTVELSGTTLGYVALGLTPTTSQILQFLGLNNVVLACGNNNNSLFYQTTSLQSGTLQTSVSVPNGTIFTVQGSILTNTAIQCIFNFNITNLYQLFPSGSAVQLPFNVNILNGTTNGTQLGTPNTVFNSNGPLDLANPKSTVPTAPSTLNITRTGCGTTKLCMSSVNGCDPSGNSSCFFSSTQLNNTILTVELSGTTLGYVALGLTPTTSQIQQSLGLNNVVLVCHNYYNYGVFYQATSLQSGTFQTSVSVPNISISNFQGSFLTNTAIQCIFNFNIPNLYQLFPSGSAVQLPFNVTILNGTTNGTQLGTPNTVFNSNGPLDLANPKSTVPTPAPSTPSTINITRTGCGTTKLCLSNSSTCDPSGNSSCFFTSFQVVNQNFSFELSGMTSGYVALALIKPPSTQAFVFVCGNNASVNSSNFFFVTATKSGTSLNVTTVNTVYSVQGIVANSQTLIQCLFNTSTTFAVSTKSDTTTYQALIMSGTTNGTNLGDPTVRADTVVAIDLSNVTALNTTPNSANAISSFCTKGLELKPKNIPPDISKNIPQNISMNIPQAFPQDIPQDIPKNIPQDIPKNIPQDILQDIPKNIPQDILQDIPKNIPQDIPKNIPQDIPQDIPKNIPQDIPKNIPQDIPKNIPQDIPKNIPQDIPQDIPKNIPQDIPKNILQDIPKNIPQDIPKNIPQDIPKNIPQDIPKNIPQNIPQDIPQDIVQDIPKNIPQDIPKNIPQDILQDIPQDILQNIPQDILQDIPKNILQDIPKNIPQDILQDIPKNIPQDILQDIPKNIPQDIPKDIFQDILQDIPQDIPQDVLIYSVISGINNVTGTVSHGDEQTRHGHGFLSCYC</sequence>
<gene>
    <name evidence="1" type="ORF">HF521_019264</name>
</gene>
<comment type="caution">
    <text evidence="1">The sequence shown here is derived from an EMBL/GenBank/DDBJ whole genome shotgun (WGS) entry which is preliminary data.</text>
</comment>
<dbReference type="GO" id="GO:1900449">
    <property type="term" value="P:regulation of glutamate receptor signaling pathway"/>
    <property type="evidence" value="ECO:0007669"/>
    <property type="project" value="InterPro"/>
</dbReference>
<dbReference type="InterPro" id="IPR042789">
    <property type="entry name" value="FRRS1L"/>
</dbReference>
<organism evidence="1 2">
    <name type="scientific">Silurus meridionalis</name>
    <name type="common">Southern catfish</name>
    <name type="synonym">Silurus soldatovi meridionalis</name>
    <dbReference type="NCBI Taxonomy" id="175797"/>
    <lineage>
        <taxon>Eukaryota</taxon>
        <taxon>Metazoa</taxon>
        <taxon>Chordata</taxon>
        <taxon>Craniata</taxon>
        <taxon>Vertebrata</taxon>
        <taxon>Euteleostomi</taxon>
        <taxon>Actinopterygii</taxon>
        <taxon>Neopterygii</taxon>
        <taxon>Teleostei</taxon>
        <taxon>Ostariophysi</taxon>
        <taxon>Siluriformes</taxon>
        <taxon>Siluridae</taxon>
        <taxon>Silurus</taxon>
    </lineage>
</organism>
<dbReference type="Proteomes" id="UP000606274">
    <property type="component" value="Unassembled WGS sequence"/>
</dbReference>
<dbReference type="GO" id="GO:0099072">
    <property type="term" value="P:regulation of postsynaptic membrane neurotransmitter receptor levels"/>
    <property type="evidence" value="ECO:0007669"/>
    <property type="project" value="TreeGrafter"/>
</dbReference>